<dbReference type="RefSeq" id="WP_097441224.1">
    <property type="nucleotide sequence ID" value="NZ_KZ300477.1"/>
</dbReference>
<accession>A0A2A4G363</accession>
<dbReference type="AlphaFoldDB" id="A0A2A4G363"/>
<sequence length="443" mass="49698">MRRFKTGVTALLLALNFLSCEDPMELKGPESVPAEKDLGNQISFETVDREEAIGSIVSFKNRTDSKDAPRFDVDTSTIRYRELDFLDVELVEMDGYDNKTDNEVIVHQIVINGEHKLVVNQIVSKIGSKDQMSQERVLVTDLKGNPLRTWVDTDSGQTSRTNTFSDPCPPSICGINLEEVVVTAPSVPGQCYVCIQPNTFQPWMIHAQNISLFYQLRARLQYAQKFDDDIKDGGLKPCMKNVLDKLKDLKAGPGIILSRFDKDVNSLFKWKVKDGGLPANVNGRTSSVLSGGYATTTFDSKKFANATDLSVARTILHESVHAFLVIEFRNSPQAFSKSYPELIKEYNRTKKNFNDLQHEEFTRKHVGLIGGALEAFGKLKGYNVPRQYYDDLAWGGLTGTKAFKKKSPSEKNRILDVIQSEFASKDRNGNYKKPKGKKSGCKK</sequence>
<protein>
    <submittedName>
        <fullName evidence="1">Uncharacterized protein</fullName>
    </submittedName>
</protein>
<dbReference type="EMBL" id="NBWU01000007">
    <property type="protein sequence ID" value="PCE63117.1"/>
    <property type="molecule type" value="Genomic_DNA"/>
</dbReference>
<keyword evidence="2" id="KW-1185">Reference proteome</keyword>
<evidence type="ECO:0000313" key="2">
    <source>
        <dbReference type="Proteomes" id="UP000219559"/>
    </source>
</evidence>
<dbReference type="OrthoDB" id="1450227at2"/>
<reference evidence="1 2" key="1">
    <citation type="submission" date="2017-04" db="EMBL/GenBank/DDBJ databases">
        <title>A new member of the family Flavobacteriaceae isolated from ascidians.</title>
        <authorList>
            <person name="Chen L."/>
        </authorList>
    </citation>
    <scope>NUCLEOTIDE SEQUENCE [LARGE SCALE GENOMIC DNA]</scope>
    <source>
        <strain evidence="1 2">HQA918</strain>
    </source>
</reference>
<gene>
    <name evidence="1" type="ORF">B7P33_17770</name>
</gene>
<dbReference type="Proteomes" id="UP000219559">
    <property type="component" value="Unassembled WGS sequence"/>
</dbReference>
<proteinExistence type="predicted"/>
<name>A0A2A4G363_9FLAO</name>
<evidence type="ECO:0000313" key="1">
    <source>
        <dbReference type="EMBL" id="PCE63117.1"/>
    </source>
</evidence>
<organism evidence="1 2">
    <name type="scientific">Sediminicola luteus</name>
    <dbReference type="NCBI Taxonomy" id="319238"/>
    <lineage>
        <taxon>Bacteria</taxon>
        <taxon>Pseudomonadati</taxon>
        <taxon>Bacteroidota</taxon>
        <taxon>Flavobacteriia</taxon>
        <taxon>Flavobacteriales</taxon>
        <taxon>Flavobacteriaceae</taxon>
        <taxon>Sediminicola</taxon>
    </lineage>
</organism>
<comment type="caution">
    <text evidence="1">The sequence shown here is derived from an EMBL/GenBank/DDBJ whole genome shotgun (WGS) entry which is preliminary data.</text>
</comment>